<keyword evidence="2" id="KW-1185">Reference proteome</keyword>
<evidence type="ECO:0000313" key="2">
    <source>
        <dbReference type="Proteomes" id="UP000004310"/>
    </source>
</evidence>
<proteinExistence type="predicted"/>
<dbReference type="AlphaFoldDB" id="Q0G485"/>
<gene>
    <name evidence="1" type="ORF">FP2506_14224</name>
</gene>
<dbReference type="STRING" id="217511.GCA_001463845_03395"/>
<comment type="caution">
    <text evidence="1">The sequence shown here is derived from an EMBL/GenBank/DDBJ whole genome shotgun (WGS) entry which is preliminary data.</text>
</comment>
<dbReference type="Proteomes" id="UP000004310">
    <property type="component" value="Unassembled WGS sequence"/>
</dbReference>
<accession>Q0G485</accession>
<dbReference type="EMBL" id="AATP01000002">
    <property type="protein sequence ID" value="EAU41596.1"/>
    <property type="molecule type" value="Genomic_DNA"/>
</dbReference>
<evidence type="ECO:0000313" key="1">
    <source>
        <dbReference type="EMBL" id="EAU41596.1"/>
    </source>
</evidence>
<reference evidence="1 2" key="1">
    <citation type="journal article" date="2010" name="J. Bacteriol.">
        <title>Genome sequence of Fulvimarina pelagi HTCC2506T, a Mn(II)-oxidizing alphaproteobacterium possessing an aerobic anoxygenic photosynthetic gene cluster and Xanthorhodopsin.</title>
        <authorList>
            <person name="Kang I."/>
            <person name="Oh H.M."/>
            <person name="Lim S.I."/>
            <person name="Ferriera S."/>
            <person name="Giovannoni S.J."/>
            <person name="Cho J.C."/>
        </authorList>
    </citation>
    <scope>NUCLEOTIDE SEQUENCE [LARGE SCALE GENOMIC DNA]</scope>
    <source>
        <strain evidence="1 2">HTCC2506</strain>
    </source>
</reference>
<evidence type="ECO:0008006" key="3">
    <source>
        <dbReference type="Google" id="ProtNLM"/>
    </source>
</evidence>
<protein>
    <recommendedName>
        <fullName evidence="3">Curlin-associated protein</fullName>
    </recommendedName>
</protein>
<sequence length="144" mass="15366">MRVMETFMPEPLCLKPILIALAITAAGVGASTAPSSAGQVSFHFLPSDRQTSNALSTGLRLYSAYNDLKKGSIRQRGKGNSAGLAQSGRGNVGLVEQRGDAHSGTLRQKGDRNAYGLFQYGRGARDEVVQTGRNRSGVTFSYGW</sequence>
<dbReference type="HOGENOM" id="CLU_1862908_0_0_5"/>
<name>Q0G485_9HYPH</name>
<dbReference type="eggNOG" id="ENOG5032VHX">
    <property type="taxonomic scope" value="Bacteria"/>
</dbReference>
<organism evidence="1 2">
    <name type="scientific">Fulvimarina pelagi HTCC2506</name>
    <dbReference type="NCBI Taxonomy" id="314231"/>
    <lineage>
        <taxon>Bacteria</taxon>
        <taxon>Pseudomonadati</taxon>
        <taxon>Pseudomonadota</taxon>
        <taxon>Alphaproteobacteria</taxon>
        <taxon>Hyphomicrobiales</taxon>
        <taxon>Aurantimonadaceae</taxon>
        <taxon>Fulvimarina</taxon>
    </lineage>
</organism>